<gene>
    <name evidence="6" type="ORF">BaRGS_00015863</name>
</gene>
<feature type="transmembrane region" description="Helical" evidence="5">
    <location>
        <begin position="290"/>
        <end position="313"/>
    </location>
</feature>
<dbReference type="GO" id="GO:0008374">
    <property type="term" value="F:O-acyltransferase activity"/>
    <property type="evidence" value="ECO:0007669"/>
    <property type="project" value="UniProtKB-ARBA"/>
</dbReference>
<evidence type="ECO:0000313" key="7">
    <source>
        <dbReference type="Proteomes" id="UP001519460"/>
    </source>
</evidence>
<protein>
    <recommendedName>
        <fullName evidence="8">Phosphatidylinositol-glycan biosynthesis class W protein</fullName>
    </recommendedName>
</protein>
<reference evidence="6 7" key="1">
    <citation type="journal article" date="2023" name="Sci. Data">
        <title>Genome assembly of the Korean intertidal mud-creeper Batillaria attramentaria.</title>
        <authorList>
            <person name="Patra A.K."/>
            <person name="Ho P.T."/>
            <person name="Jun S."/>
            <person name="Lee S.J."/>
            <person name="Kim Y."/>
            <person name="Won Y.J."/>
        </authorList>
    </citation>
    <scope>NUCLEOTIDE SEQUENCE [LARGE SCALE GENOMIC DNA]</scope>
    <source>
        <strain evidence="6">Wonlab-2016</strain>
    </source>
</reference>
<evidence type="ECO:0000256" key="4">
    <source>
        <dbReference type="ARBA" id="ARBA00023136"/>
    </source>
</evidence>
<dbReference type="InterPro" id="IPR009447">
    <property type="entry name" value="PIGW/GWT1"/>
</dbReference>
<feature type="transmembrane region" description="Helical" evidence="5">
    <location>
        <begin position="184"/>
        <end position="205"/>
    </location>
</feature>
<evidence type="ECO:0000256" key="2">
    <source>
        <dbReference type="ARBA" id="ARBA00022692"/>
    </source>
</evidence>
<feature type="transmembrane region" description="Helical" evidence="5">
    <location>
        <begin position="77"/>
        <end position="96"/>
    </location>
</feature>
<dbReference type="Pfam" id="PF06423">
    <property type="entry name" value="GWT1"/>
    <property type="match status" value="1"/>
</dbReference>
<dbReference type="GO" id="GO:0006505">
    <property type="term" value="P:GPI anchor metabolic process"/>
    <property type="evidence" value="ECO:0007669"/>
    <property type="project" value="UniProtKB-ARBA"/>
</dbReference>
<comment type="subcellular location">
    <subcellularLocation>
        <location evidence="1">Membrane</location>
        <topology evidence="1">Multi-pass membrane protein</topology>
    </subcellularLocation>
</comment>
<organism evidence="6 7">
    <name type="scientific">Batillaria attramentaria</name>
    <dbReference type="NCBI Taxonomy" id="370345"/>
    <lineage>
        <taxon>Eukaryota</taxon>
        <taxon>Metazoa</taxon>
        <taxon>Spiralia</taxon>
        <taxon>Lophotrochozoa</taxon>
        <taxon>Mollusca</taxon>
        <taxon>Gastropoda</taxon>
        <taxon>Caenogastropoda</taxon>
        <taxon>Sorbeoconcha</taxon>
        <taxon>Cerithioidea</taxon>
        <taxon>Batillariidae</taxon>
        <taxon>Batillaria</taxon>
    </lineage>
</organism>
<comment type="caution">
    <text evidence="6">The sequence shown here is derived from an EMBL/GenBank/DDBJ whole genome shotgun (WGS) entry which is preliminary data.</text>
</comment>
<accession>A0ABD0L0N3</accession>
<sequence length="355" mass="39277">MVSYKEEHERFVSGHNGTTVVEVSLLTLAPSASVLIRDVLLLMFGLHQMPLCNGLVCPEARGKFGTCRSVKDLVRRVIKSLQSSLPLLVFGVGRLLAVKGTDYHEHVTEYGVHWNFFFTLAVVKVVCTVLFCICPVRFCSFMSVGIMAVYQYSLLYMGLSDFILHGPGGTNSRAGFVNANREGIFSSVGYVVLYLVGAHIGRFLFSQHCYATLQLSAAVIQPVSRRMANLSFVLWMVGLSSQVLASCLLTDLLSTFMSALAVDSRKKLEDNPKTEEEVLSKLLPSDPAPCLMTAINFNGLFFFLLSNILTGLVNFTVPTLYTSDAVAVCILHVYLFVLCAVIMVMFKMKIATRFW</sequence>
<keyword evidence="4 5" id="KW-0472">Membrane</keyword>
<dbReference type="GO" id="GO:0016020">
    <property type="term" value="C:membrane"/>
    <property type="evidence" value="ECO:0007669"/>
    <property type="project" value="UniProtKB-SubCell"/>
</dbReference>
<evidence type="ECO:0000313" key="6">
    <source>
        <dbReference type="EMBL" id="KAK7492916.1"/>
    </source>
</evidence>
<keyword evidence="7" id="KW-1185">Reference proteome</keyword>
<evidence type="ECO:0000256" key="1">
    <source>
        <dbReference type="ARBA" id="ARBA00004141"/>
    </source>
</evidence>
<feature type="transmembrane region" description="Helical" evidence="5">
    <location>
        <begin position="325"/>
        <end position="346"/>
    </location>
</feature>
<dbReference type="Proteomes" id="UP001519460">
    <property type="component" value="Unassembled WGS sequence"/>
</dbReference>
<name>A0ABD0L0N3_9CAEN</name>
<evidence type="ECO:0000256" key="5">
    <source>
        <dbReference type="SAM" id="Phobius"/>
    </source>
</evidence>
<feature type="transmembrane region" description="Helical" evidence="5">
    <location>
        <begin position="116"/>
        <end position="134"/>
    </location>
</feature>
<dbReference type="AlphaFoldDB" id="A0ABD0L0N3"/>
<dbReference type="PANTHER" id="PTHR20661:SF0">
    <property type="entry name" value="PHOSPHATIDYLINOSITOL-GLYCAN BIOSYNTHESIS CLASS W PROTEIN"/>
    <property type="match status" value="1"/>
</dbReference>
<dbReference type="PANTHER" id="PTHR20661">
    <property type="entry name" value="PHOSPHATIDYLINOSITOL-GLYCAN BIOSYNTHESIS CLASS W PROTEIN"/>
    <property type="match status" value="1"/>
</dbReference>
<proteinExistence type="predicted"/>
<keyword evidence="3 5" id="KW-1133">Transmembrane helix</keyword>
<keyword evidence="2 5" id="KW-0812">Transmembrane</keyword>
<dbReference type="EMBL" id="JACVVK020000098">
    <property type="protein sequence ID" value="KAK7492916.1"/>
    <property type="molecule type" value="Genomic_DNA"/>
</dbReference>
<evidence type="ECO:0008006" key="8">
    <source>
        <dbReference type="Google" id="ProtNLM"/>
    </source>
</evidence>
<evidence type="ECO:0000256" key="3">
    <source>
        <dbReference type="ARBA" id="ARBA00022989"/>
    </source>
</evidence>
<feature type="transmembrane region" description="Helical" evidence="5">
    <location>
        <begin position="141"/>
        <end position="164"/>
    </location>
</feature>